<evidence type="ECO:0000313" key="4">
    <source>
        <dbReference type="EMBL" id="SPB25717.1"/>
    </source>
</evidence>
<evidence type="ECO:0000259" key="3">
    <source>
        <dbReference type="Pfam" id="PF00535"/>
    </source>
</evidence>
<evidence type="ECO:0000313" key="5">
    <source>
        <dbReference type="EMBL" id="SPS11397.1"/>
    </source>
</evidence>
<dbReference type="EMBL" id="OGTW01000055">
    <property type="protein sequence ID" value="SPB25717.1"/>
    <property type="molecule type" value="Genomic_DNA"/>
</dbReference>
<reference evidence="5" key="3">
    <citation type="submission" date="2018-05" db="EMBL/GenBank/DDBJ databases">
        <authorList>
            <person name="Lanie J.A."/>
            <person name="Ng W.-L."/>
            <person name="Kazmierczak K.M."/>
            <person name="Andrzejewski T.M."/>
            <person name="Davidsen T.M."/>
            <person name="Wayne K.J."/>
            <person name="Tettelin H."/>
            <person name="Glass J.I."/>
            <person name="Rusch D."/>
            <person name="Podicherti R."/>
            <person name="Tsui H.-C.T."/>
            <person name="Winkler M.E."/>
        </authorList>
    </citation>
    <scope>NUCLEOTIDE SEQUENCE</scope>
    <source>
        <strain evidence="5">Lactococcus lactis</strain>
    </source>
</reference>
<dbReference type="GeneID" id="93296193"/>
<dbReference type="PANTHER" id="PTHR22916:SF51">
    <property type="entry name" value="GLYCOSYLTRANSFERASE EPSH-RELATED"/>
    <property type="match status" value="1"/>
</dbReference>
<dbReference type="EMBL" id="OGTW02000055">
    <property type="protein sequence ID" value="SPS11397.1"/>
    <property type="molecule type" value="Genomic_DNA"/>
</dbReference>
<dbReference type="InterPro" id="IPR001173">
    <property type="entry name" value="Glyco_trans_2-like"/>
</dbReference>
<evidence type="ECO:0000256" key="2">
    <source>
        <dbReference type="ARBA" id="ARBA00022679"/>
    </source>
</evidence>
<evidence type="ECO:0000313" key="6">
    <source>
        <dbReference type="Proteomes" id="UP000279235"/>
    </source>
</evidence>
<keyword evidence="2 4" id="KW-0808">Transferase</keyword>
<dbReference type="AlphaFoldDB" id="A0A2X0R154"/>
<organism evidence="4">
    <name type="scientific">Lactococcus lactis</name>
    <dbReference type="NCBI Taxonomy" id="1358"/>
    <lineage>
        <taxon>Bacteria</taxon>
        <taxon>Bacillati</taxon>
        <taxon>Bacillota</taxon>
        <taxon>Bacilli</taxon>
        <taxon>Lactobacillales</taxon>
        <taxon>Streptococcaceae</taxon>
        <taxon>Lactococcus</taxon>
    </lineage>
</organism>
<dbReference type="Gene3D" id="3.90.550.10">
    <property type="entry name" value="Spore Coat Polysaccharide Biosynthesis Protein SpsA, Chain A"/>
    <property type="match status" value="1"/>
</dbReference>
<dbReference type="Proteomes" id="UP000279235">
    <property type="component" value="Unassembled WGS sequence"/>
</dbReference>
<dbReference type="CDD" id="cd00761">
    <property type="entry name" value="Glyco_tranf_GTA_type"/>
    <property type="match status" value="1"/>
</dbReference>
<dbReference type="GO" id="GO:0050501">
    <property type="term" value="F:hyaluronan synthase activity"/>
    <property type="evidence" value="ECO:0007669"/>
    <property type="project" value="UniProtKB-EC"/>
</dbReference>
<gene>
    <name evidence="4" type="primary">epsJ_5</name>
    <name evidence="4" type="ORF">AMHIJAGA_01331</name>
</gene>
<dbReference type="Pfam" id="PF00535">
    <property type="entry name" value="Glycos_transf_2"/>
    <property type="match status" value="1"/>
</dbReference>
<dbReference type="SUPFAM" id="SSF53448">
    <property type="entry name" value="Nucleotide-diphospho-sugar transferases"/>
    <property type="match status" value="1"/>
</dbReference>
<dbReference type="EC" id="2.4.1.212" evidence="4"/>
<sequence>MNEGVKVSVIVPVFNVEKYVRECLISIQNQTLKEIEIILINDGSTDDSIQNISDLIDRDKRIILINQKNGGLSSARNTGLEYAKGEYISFIDSDDYLNDKFLECLYIEAKRENLDIVRGSFQRPKDSDNKLAWEDVDVNKLKPDLVITGGELLKLLSIYNLKMMVWLSLYKRDFLDSNHLRFEEGIILEDVEFMPRALLLARRVRAIKRKNYFYRVREDSILGNIQNSKKHLDAIGQFLKKDLLIKNVNNQESINYLCRALLYSYFSYAREVSITPDFELLNQATKSLSIRGVIPLKSYIKLKIQIFLIKRIGIKQYNSLKMKLF</sequence>
<name>A0A2X0R154_9LACT</name>
<proteinExistence type="predicted"/>
<dbReference type="PANTHER" id="PTHR22916">
    <property type="entry name" value="GLYCOSYLTRANSFERASE"/>
    <property type="match status" value="1"/>
</dbReference>
<keyword evidence="1 4" id="KW-0328">Glycosyltransferase</keyword>
<feature type="domain" description="Glycosyltransferase 2-like" evidence="3">
    <location>
        <begin position="8"/>
        <end position="134"/>
    </location>
</feature>
<evidence type="ECO:0000256" key="1">
    <source>
        <dbReference type="ARBA" id="ARBA00022676"/>
    </source>
</evidence>
<protein>
    <submittedName>
        <fullName evidence="4">Putative glycosyltransferase EpsJ</fullName>
        <ecNumber evidence="4">2.4.1.212</ecNumber>
    </submittedName>
</protein>
<reference evidence="4" key="1">
    <citation type="submission" date="2018-01" db="EMBL/GenBank/DDBJ databases">
        <authorList>
            <person name="Gaut B.S."/>
            <person name="Morton B.R."/>
            <person name="Clegg M.T."/>
            <person name="Duvall M.R."/>
        </authorList>
    </citation>
    <scope>NUCLEOTIDE SEQUENCE</scope>
    <source>
        <strain evidence="4">Lactococcus lactis</strain>
    </source>
</reference>
<dbReference type="InterPro" id="IPR029044">
    <property type="entry name" value="Nucleotide-diphossugar_trans"/>
</dbReference>
<dbReference type="RefSeq" id="WP_061775346.1">
    <property type="nucleotide sequence ID" value="NZ_JARQDN010000002.1"/>
</dbReference>
<reference evidence="6" key="2">
    <citation type="submission" date="2018-05" db="EMBL/GenBank/DDBJ databases">
        <authorList>
            <person name="Duru I."/>
        </authorList>
    </citation>
    <scope>NUCLEOTIDE SEQUENCE [LARGE SCALE GENOMIC DNA]</scope>
</reference>
<accession>A0A2X0R154</accession>